<dbReference type="OrthoDB" id="9790002at2"/>
<dbReference type="KEGG" id="cthu:HUR95_02785"/>
<sequence length="208" mass="23167">MVTFRAEERPDLRKSVRRKLRQSGKVPGIVYGKTIGSKPIQVQQNELHRLLKQHGKNTVINLELDGVKPTVMIGEIQRDPITEDVLHVDFYEIKMNEKKTFTVPLEIVGEGAVTKNGGVLQRHYQEIEVECLPKDLPESIPIDVSGLDIGDSVTVADLNLGDQIEVLLEPDTVLLTVTAPTPEEGPVDKHAGNEEPPELVERQEDAEE</sequence>
<dbReference type="HAMAP" id="MF_01334">
    <property type="entry name" value="Ribosomal_bL25_CTC"/>
    <property type="match status" value="1"/>
</dbReference>
<dbReference type="CDD" id="cd00495">
    <property type="entry name" value="Ribosomal_L25_TL5_CTC"/>
    <property type="match status" value="1"/>
</dbReference>
<dbReference type="PANTHER" id="PTHR33284:SF1">
    <property type="entry name" value="RIBOSOMAL PROTEIN L25_GLN-TRNA SYNTHETASE, ANTI-CODON-BINDING DOMAIN-CONTAINING PROTEIN"/>
    <property type="match status" value="1"/>
</dbReference>
<dbReference type="eggNOG" id="COG1825">
    <property type="taxonomic scope" value="Bacteria"/>
</dbReference>
<dbReference type="InterPro" id="IPR020056">
    <property type="entry name" value="Rbsml_bL25/Gln-tRNA_synth_N"/>
</dbReference>
<dbReference type="InterPro" id="IPR029751">
    <property type="entry name" value="Ribosomal_L25_dom"/>
</dbReference>
<dbReference type="SUPFAM" id="SSF50715">
    <property type="entry name" value="Ribosomal protein L25-like"/>
    <property type="match status" value="1"/>
</dbReference>
<evidence type="ECO:0000313" key="12">
    <source>
        <dbReference type="Proteomes" id="UP000825179"/>
    </source>
</evidence>
<name>F5L9Z1_CALTT</name>
<dbReference type="EMBL" id="AFCE01000160">
    <property type="protein sequence ID" value="EGL81861.1"/>
    <property type="molecule type" value="Genomic_DNA"/>
</dbReference>
<evidence type="ECO:0000256" key="3">
    <source>
        <dbReference type="ARBA" id="ARBA00022980"/>
    </source>
</evidence>
<evidence type="ECO:0000256" key="5">
    <source>
        <dbReference type="HAMAP-Rule" id="MF_01334"/>
    </source>
</evidence>
<dbReference type="Pfam" id="PF01386">
    <property type="entry name" value="Ribosomal_L25p"/>
    <property type="match status" value="1"/>
</dbReference>
<organism evidence="9 11">
    <name type="scientific">Caldalkalibacillus thermarum (strain TA2.A1)</name>
    <dbReference type="NCBI Taxonomy" id="986075"/>
    <lineage>
        <taxon>Bacteria</taxon>
        <taxon>Bacillati</taxon>
        <taxon>Bacillota</taxon>
        <taxon>Bacilli</taxon>
        <taxon>Bacillales</taxon>
        <taxon>Bacillaceae</taxon>
        <taxon>Caldalkalibacillus</taxon>
    </lineage>
</organism>
<evidence type="ECO:0000256" key="2">
    <source>
        <dbReference type="ARBA" id="ARBA00022884"/>
    </source>
</evidence>
<evidence type="ECO:0000259" key="7">
    <source>
        <dbReference type="Pfam" id="PF01386"/>
    </source>
</evidence>
<dbReference type="InterPro" id="IPR011035">
    <property type="entry name" value="Ribosomal_bL25/Gln-tRNA_synth"/>
</dbReference>
<dbReference type="InterPro" id="IPR037121">
    <property type="entry name" value="Ribosomal_bL25_C"/>
</dbReference>
<keyword evidence="2 5" id="KW-0694">RNA-binding</keyword>
<dbReference type="GO" id="GO:0022625">
    <property type="term" value="C:cytosolic large ribosomal subunit"/>
    <property type="evidence" value="ECO:0007669"/>
    <property type="project" value="TreeGrafter"/>
</dbReference>
<dbReference type="InterPro" id="IPR020057">
    <property type="entry name" value="Ribosomal_bL25_b-dom"/>
</dbReference>
<evidence type="ECO:0000256" key="4">
    <source>
        <dbReference type="ARBA" id="ARBA00023274"/>
    </source>
</evidence>
<comment type="similarity">
    <text evidence="5">Belongs to the bacterial ribosomal protein bL25 family. CTC subfamily.</text>
</comment>
<dbReference type="NCBIfam" id="TIGR00731">
    <property type="entry name" value="bL25_bact_ctc"/>
    <property type="match status" value="1"/>
</dbReference>
<gene>
    <name evidence="5" type="primary">rplY</name>
    <name evidence="5" type="synonym">ctc</name>
    <name evidence="9" type="ORF">CathTA2_2646</name>
    <name evidence="10" type="ORF">HUR95_02785</name>
</gene>
<dbReference type="Gene3D" id="2.40.240.10">
    <property type="entry name" value="Ribosomal Protein L25, Chain P"/>
    <property type="match status" value="1"/>
</dbReference>
<keyword evidence="4 5" id="KW-0687">Ribonucleoprotein</keyword>
<evidence type="ECO:0000259" key="8">
    <source>
        <dbReference type="Pfam" id="PF14693"/>
    </source>
</evidence>
<reference evidence="10 12" key="2">
    <citation type="journal article" date="2020" name="Extremophiles">
        <title>Genomic analysis of Caldalkalibacillus thermarum TA2.A1 reveals aerobic alkaliphilic metabolism and evolutionary hallmarks linking alkaliphilic bacteria and plant life.</title>
        <authorList>
            <person name="de Jong S.I."/>
            <person name="van den Broek M.A."/>
            <person name="Merkel A.Y."/>
            <person name="de la Torre Cortes P."/>
            <person name="Kalamorz F."/>
            <person name="Cook G.M."/>
            <person name="van Loosdrecht M.C.M."/>
            <person name="McMillan D.G.G."/>
        </authorList>
    </citation>
    <scope>NUCLEOTIDE SEQUENCE [LARGE SCALE GENOMIC DNA]</scope>
    <source>
        <strain evidence="10 12">TA2.A1</strain>
    </source>
</reference>
<feature type="domain" description="Large ribosomal subunit protein bL25 beta" evidence="8">
    <location>
        <begin position="100"/>
        <end position="180"/>
    </location>
</feature>
<dbReference type="GO" id="GO:0006412">
    <property type="term" value="P:translation"/>
    <property type="evidence" value="ECO:0007669"/>
    <property type="project" value="UniProtKB-UniRule"/>
</dbReference>
<feature type="compositionally biased region" description="Basic and acidic residues" evidence="6">
    <location>
        <begin position="186"/>
        <end position="208"/>
    </location>
</feature>
<dbReference type="Proteomes" id="UP000825179">
    <property type="component" value="Chromosome"/>
</dbReference>
<keyword evidence="3 5" id="KW-0689">Ribosomal protein</keyword>
<dbReference type="Pfam" id="PF14693">
    <property type="entry name" value="Ribosomal_TL5_C"/>
    <property type="match status" value="1"/>
</dbReference>
<reference evidence="10" key="3">
    <citation type="submission" date="2021-08" db="EMBL/GenBank/DDBJ databases">
        <authorList>
            <person name="de Jong S."/>
            <person name="van den Broek M."/>
            <person name="Merkel A."/>
            <person name="de la Torre Cortes P."/>
            <person name="Kalamorz F."/>
            <person name="Cook G."/>
            <person name="van Loosdrecht M."/>
            <person name="McMillan D."/>
        </authorList>
    </citation>
    <scope>NUCLEOTIDE SEQUENCE</scope>
    <source>
        <strain evidence="10">TA2.A1</strain>
    </source>
</reference>
<evidence type="ECO:0000313" key="10">
    <source>
        <dbReference type="EMBL" id="QZT34348.1"/>
    </source>
</evidence>
<dbReference type="AlphaFoldDB" id="F5L9Z1"/>
<keyword evidence="1 5" id="KW-0699">rRNA-binding</keyword>
<dbReference type="GO" id="GO:0003735">
    <property type="term" value="F:structural constituent of ribosome"/>
    <property type="evidence" value="ECO:0007669"/>
    <property type="project" value="InterPro"/>
</dbReference>
<dbReference type="Gene3D" id="2.170.120.20">
    <property type="entry name" value="Ribosomal protein L25, beta domain"/>
    <property type="match status" value="1"/>
</dbReference>
<proteinExistence type="inferred from homology"/>
<dbReference type="GO" id="GO:0008097">
    <property type="term" value="F:5S rRNA binding"/>
    <property type="evidence" value="ECO:0007669"/>
    <property type="project" value="InterPro"/>
</dbReference>
<dbReference type="EMBL" id="CP082237">
    <property type="protein sequence ID" value="QZT34348.1"/>
    <property type="molecule type" value="Genomic_DNA"/>
</dbReference>
<reference evidence="9 11" key="1">
    <citation type="journal article" date="2011" name="J. Bacteriol.">
        <title>Draft genome sequence of the thermoalkaliphilic Caldalkalibacillus thermarum strain TA2.A1.</title>
        <authorList>
            <person name="Kalamorz F."/>
            <person name="Keis S."/>
            <person name="McMillan D.G."/>
            <person name="Olsson K."/>
            <person name="Stanton J.A."/>
            <person name="Stockwell P."/>
            <person name="Black M.A."/>
            <person name="Klingeman D.M."/>
            <person name="Land M.L."/>
            <person name="Han C.S."/>
            <person name="Martin S.L."/>
            <person name="Becher S.A."/>
            <person name="Peddie C.J."/>
            <person name="Morgan H.W."/>
            <person name="Matthies D."/>
            <person name="Preiss L."/>
            <person name="Meier T."/>
            <person name="Brown S.D."/>
            <person name="Cook G.M."/>
        </authorList>
    </citation>
    <scope>NUCLEOTIDE SEQUENCE [LARGE SCALE GENOMIC DNA]</scope>
    <source>
        <strain evidence="9 11">TA2.A1</strain>
    </source>
</reference>
<evidence type="ECO:0000313" key="9">
    <source>
        <dbReference type="EMBL" id="EGL81861.1"/>
    </source>
</evidence>
<comment type="function">
    <text evidence="5">This is one of the proteins that binds to the 5S RNA in the ribosome where it forms part of the central protuberance.</text>
</comment>
<evidence type="ECO:0000256" key="6">
    <source>
        <dbReference type="SAM" id="MobiDB-lite"/>
    </source>
</evidence>
<dbReference type="Proteomes" id="UP000010716">
    <property type="component" value="Unassembled WGS sequence"/>
</dbReference>
<dbReference type="InterPro" id="IPR001021">
    <property type="entry name" value="Ribosomal_bL25_long"/>
</dbReference>
<comment type="subunit">
    <text evidence="5">Part of the 50S ribosomal subunit; part of the 5S rRNA/L5/L18/L25 subcomplex. Contacts the 5S rRNA. Binds to the 5S rRNA independently of L5 and L18.</text>
</comment>
<dbReference type="RefSeq" id="WP_007506046.1">
    <property type="nucleotide sequence ID" value="NZ_AFCE01000160.1"/>
</dbReference>
<evidence type="ECO:0000313" key="11">
    <source>
        <dbReference type="Proteomes" id="UP000010716"/>
    </source>
</evidence>
<accession>F5L9Z1</accession>
<keyword evidence="12" id="KW-1185">Reference proteome</keyword>
<dbReference type="PANTHER" id="PTHR33284">
    <property type="entry name" value="RIBOSOMAL PROTEIN L25/GLN-TRNA SYNTHETASE, ANTI-CODON-BINDING DOMAIN-CONTAINING PROTEIN"/>
    <property type="match status" value="1"/>
</dbReference>
<evidence type="ECO:0000256" key="1">
    <source>
        <dbReference type="ARBA" id="ARBA00022730"/>
    </source>
</evidence>
<dbReference type="NCBIfam" id="NF004133">
    <property type="entry name" value="PRK05618.2-4"/>
    <property type="match status" value="1"/>
</dbReference>
<feature type="region of interest" description="Disordered" evidence="6">
    <location>
        <begin position="178"/>
        <end position="208"/>
    </location>
</feature>
<feature type="domain" description="Large ribosomal subunit protein bL25 L25" evidence="7">
    <location>
        <begin position="6"/>
        <end position="90"/>
    </location>
</feature>
<protein>
    <recommendedName>
        <fullName evidence="5">Large ribosomal subunit protein bL25</fullName>
    </recommendedName>
    <alternativeName>
        <fullName evidence="5">General stress protein CTC</fullName>
    </alternativeName>
</protein>
<dbReference type="InterPro" id="IPR020930">
    <property type="entry name" value="Ribosomal_uL5_bac-type"/>
</dbReference>